<dbReference type="AlphaFoldDB" id="A0A5N5I360"/>
<feature type="signal peptide" evidence="1">
    <location>
        <begin position="1"/>
        <end position="21"/>
    </location>
</feature>
<reference evidence="2 3" key="3">
    <citation type="submission" date="2019-11" db="EMBL/GenBank/DDBJ databases">
        <title>A de novo genome assembly of a pear dwarfing rootstock.</title>
        <authorList>
            <person name="Wang F."/>
            <person name="Wang J."/>
            <person name="Li S."/>
            <person name="Zhang Y."/>
            <person name="Fang M."/>
            <person name="Ma L."/>
            <person name="Zhao Y."/>
            <person name="Jiang S."/>
        </authorList>
    </citation>
    <scope>NUCLEOTIDE SEQUENCE [LARGE SCALE GENOMIC DNA]</scope>
    <source>
        <strain evidence="2">S2</strain>
        <tissue evidence="2">Leaf</tissue>
    </source>
</reference>
<proteinExistence type="predicted"/>
<accession>A0A5N5I360</accession>
<comment type="caution">
    <text evidence="2">The sequence shown here is derived from an EMBL/GenBank/DDBJ whole genome shotgun (WGS) entry which is preliminary data.</text>
</comment>
<sequence>MDRSIKTFAVILLLLFDISSGSRVKGFKHGVSPSNPPSSKVYVEMEMRELVAVNAMLDYEKPIPNPRHEKRPGGAN</sequence>
<evidence type="ECO:0000313" key="2">
    <source>
        <dbReference type="EMBL" id="KAB2632951.1"/>
    </source>
</evidence>
<gene>
    <name evidence="2" type="ORF">D8674_029198</name>
</gene>
<keyword evidence="1" id="KW-0732">Signal</keyword>
<dbReference type="Proteomes" id="UP000327157">
    <property type="component" value="Chromosome 6"/>
</dbReference>
<dbReference type="PANTHER" id="PTHR34467">
    <property type="entry name" value="TRANSMEMBRANE PROTEIN"/>
    <property type="match status" value="1"/>
</dbReference>
<evidence type="ECO:0000313" key="3">
    <source>
        <dbReference type="Proteomes" id="UP000327157"/>
    </source>
</evidence>
<organism evidence="2 3">
    <name type="scientific">Pyrus ussuriensis x Pyrus communis</name>
    <dbReference type="NCBI Taxonomy" id="2448454"/>
    <lineage>
        <taxon>Eukaryota</taxon>
        <taxon>Viridiplantae</taxon>
        <taxon>Streptophyta</taxon>
        <taxon>Embryophyta</taxon>
        <taxon>Tracheophyta</taxon>
        <taxon>Spermatophyta</taxon>
        <taxon>Magnoliopsida</taxon>
        <taxon>eudicotyledons</taxon>
        <taxon>Gunneridae</taxon>
        <taxon>Pentapetalae</taxon>
        <taxon>rosids</taxon>
        <taxon>fabids</taxon>
        <taxon>Rosales</taxon>
        <taxon>Rosaceae</taxon>
        <taxon>Amygdaloideae</taxon>
        <taxon>Maleae</taxon>
        <taxon>Pyrus</taxon>
    </lineage>
</organism>
<evidence type="ECO:0000256" key="1">
    <source>
        <dbReference type="SAM" id="SignalP"/>
    </source>
</evidence>
<dbReference type="EMBL" id="SMOL01000120">
    <property type="protein sequence ID" value="KAB2632951.1"/>
    <property type="molecule type" value="Genomic_DNA"/>
</dbReference>
<reference evidence="2 3" key="1">
    <citation type="submission" date="2019-09" db="EMBL/GenBank/DDBJ databases">
        <authorList>
            <person name="Ou C."/>
        </authorList>
    </citation>
    <scope>NUCLEOTIDE SEQUENCE [LARGE SCALE GENOMIC DNA]</scope>
    <source>
        <strain evidence="2">S2</strain>
        <tissue evidence="2">Leaf</tissue>
    </source>
</reference>
<dbReference type="PANTHER" id="PTHR34467:SF3">
    <property type="entry name" value="PROTEIN, PUTATIVE-RELATED"/>
    <property type="match status" value="1"/>
</dbReference>
<keyword evidence="3" id="KW-1185">Reference proteome</keyword>
<feature type="chain" id="PRO_5024458559" evidence="1">
    <location>
        <begin position="22"/>
        <end position="76"/>
    </location>
</feature>
<name>A0A5N5I360_9ROSA</name>
<dbReference type="OrthoDB" id="1164459at2759"/>
<protein>
    <submittedName>
        <fullName evidence="2">Uncharacterized protein</fullName>
    </submittedName>
</protein>
<reference evidence="3" key="2">
    <citation type="submission" date="2019-10" db="EMBL/GenBank/DDBJ databases">
        <title>A de novo genome assembly of a pear dwarfing rootstock.</title>
        <authorList>
            <person name="Wang F."/>
            <person name="Wang J."/>
            <person name="Li S."/>
            <person name="Zhang Y."/>
            <person name="Fang M."/>
            <person name="Ma L."/>
            <person name="Zhao Y."/>
            <person name="Jiang S."/>
        </authorList>
    </citation>
    <scope>NUCLEOTIDE SEQUENCE [LARGE SCALE GENOMIC DNA]</scope>
</reference>